<reference evidence="2 3" key="1">
    <citation type="journal article" date="2020" name="Biotechnol. Biofuels">
        <title>New insights from the biogas microbiome by comprehensive genome-resolved metagenomics of nearly 1600 species originating from multiple anaerobic digesters.</title>
        <authorList>
            <person name="Campanaro S."/>
            <person name="Treu L."/>
            <person name="Rodriguez-R L.M."/>
            <person name="Kovalovszki A."/>
            <person name="Ziels R.M."/>
            <person name="Maus I."/>
            <person name="Zhu X."/>
            <person name="Kougias P.G."/>
            <person name="Basile A."/>
            <person name="Luo G."/>
            <person name="Schluter A."/>
            <person name="Konstantinidis K.T."/>
            <person name="Angelidaki I."/>
        </authorList>
    </citation>
    <scope>NUCLEOTIDE SEQUENCE [LARGE SCALE GENOMIC DNA]</scope>
    <source>
        <strain evidence="2">AS27yjCOA_65</strain>
    </source>
</reference>
<feature type="transmembrane region" description="Helical" evidence="1">
    <location>
        <begin position="189"/>
        <end position="205"/>
    </location>
</feature>
<name>A0A7X9FS04_9DELT</name>
<keyword evidence="1" id="KW-0472">Membrane</keyword>
<dbReference type="EMBL" id="JAAZON010000384">
    <property type="protein sequence ID" value="NMC63218.1"/>
    <property type="molecule type" value="Genomic_DNA"/>
</dbReference>
<gene>
    <name evidence="2" type="ORF">GYA55_08615</name>
</gene>
<sequence length="376" mass="41329">MTKDLIAYLLRPKFIVPFVLVLLVLAPYRELLVGAAIPIPDDIFISDLADGEFPVRTEIGRLLRSGESPFWLKGIFTGALGGLDPFSAVFFSFLPPSLALGWMISFLLSVAALGTYVLARQLGATRLGSFMSGFIFPWSGFFVCQLRHLSIIGVVALFPIALFCLEKAAAQSPICLEAEKNRICAKKSFLWMLAFSLLFGIQILAGFPQSAYISGLVYSALIIAHAAKLFFLDQKGSDLRRRLLTSAALVAGFAFAVFVSALIGMISILPLKELGGFSDRSAEASYEWATHFNYWGRNVLSFIVPYINGDISDLSYKGDSIFWEDYGYVGLITLLFSVVALVKKARCFPVVFWGLGTVVVYMLVLGKITPVDRIAF</sequence>
<evidence type="ECO:0000313" key="2">
    <source>
        <dbReference type="EMBL" id="NMC63218.1"/>
    </source>
</evidence>
<feature type="transmembrane region" description="Helical" evidence="1">
    <location>
        <begin position="211"/>
        <end position="231"/>
    </location>
</feature>
<keyword evidence="1" id="KW-0812">Transmembrane</keyword>
<dbReference type="Proteomes" id="UP000524246">
    <property type="component" value="Unassembled WGS sequence"/>
</dbReference>
<proteinExistence type="predicted"/>
<evidence type="ECO:0008006" key="4">
    <source>
        <dbReference type="Google" id="ProtNLM"/>
    </source>
</evidence>
<organism evidence="2 3">
    <name type="scientific">SAR324 cluster bacterium</name>
    <dbReference type="NCBI Taxonomy" id="2024889"/>
    <lineage>
        <taxon>Bacteria</taxon>
        <taxon>Deltaproteobacteria</taxon>
        <taxon>SAR324 cluster</taxon>
    </lineage>
</organism>
<feature type="transmembrane region" description="Helical" evidence="1">
    <location>
        <begin position="6"/>
        <end position="26"/>
    </location>
</feature>
<dbReference type="AlphaFoldDB" id="A0A7X9FS04"/>
<feature type="transmembrane region" description="Helical" evidence="1">
    <location>
        <begin position="350"/>
        <end position="368"/>
    </location>
</feature>
<comment type="caution">
    <text evidence="2">The sequence shown here is derived from an EMBL/GenBank/DDBJ whole genome shotgun (WGS) entry which is preliminary data.</text>
</comment>
<protein>
    <recommendedName>
        <fullName evidence="4">Glycosyltransferase RgtA/B/C/D-like domain-containing protein</fullName>
    </recommendedName>
</protein>
<keyword evidence="1" id="KW-1133">Transmembrane helix</keyword>
<evidence type="ECO:0000313" key="3">
    <source>
        <dbReference type="Proteomes" id="UP000524246"/>
    </source>
</evidence>
<feature type="transmembrane region" description="Helical" evidence="1">
    <location>
        <begin position="243"/>
        <end position="269"/>
    </location>
</feature>
<feature type="transmembrane region" description="Helical" evidence="1">
    <location>
        <begin position="326"/>
        <end position="343"/>
    </location>
</feature>
<feature type="transmembrane region" description="Helical" evidence="1">
    <location>
        <begin position="149"/>
        <end position="168"/>
    </location>
</feature>
<evidence type="ECO:0000256" key="1">
    <source>
        <dbReference type="SAM" id="Phobius"/>
    </source>
</evidence>
<accession>A0A7X9FS04</accession>
<feature type="transmembrane region" description="Helical" evidence="1">
    <location>
        <begin position="99"/>
        <end position="119"/>
    </location>
</feature>
<feature type="transmembrane region" description="Helical" evidence="1">
    <location>
        <begin position="126"/>
        <end position="143"/>
    </location>
</feature>